<reference evidence="1 2" key="1">
    <citation type="submission" date="2020-08" db="EMBL/GenBank/DDBJ databases">
        <title>Genomic Encyclopedia of Type Strains, Phase III (KMG-III): the genomes of soil and plant-associated and newly described type strains.</title>
        <authorList>
            <person name="Whitman W."/>
        </authorList>
    </citation>
    <scope>NUCLEOTIDE SEQUENCE [LARGE SCALE GENOMIC DNA]</scope>
    <source>
        <strain evidence="1 2">CECT 8693</strain>
    </source>
</reference>
<comment type="caution">
    <text evidence="1">The sequence shown here is derived from an EMBL/GenBank/DDBJ whole genome shotgun (WGS) entry which is preliminary data.</text>
</comment>
<evidence type="ECO:0008006" key="3">
    <source>
        <dbReference type="Google" id="ProtNLM"/>
    </source>
</evidence>
<sequence length="78" mass="8485">MQFEDIKPGIRIRITTNHSSGYGGRIGKVIAVGTFEGGPKRIGALVDINEPCLIVIEPDDLDPIELDPLPPGWAEFEV</sequence>
<dbReference type="RefSeq" id="WP_182538198.1">
    <property type="nucleotide sequence ID" value="NZ_JACJIP010000029.1"/>
</dbReference>
<evidence type="ECO:0000313" key="1">
    <source>
        <dbReference type="EMBL" id="MBA9087373.1"/>
    </source>
</evidence>
<protein>
    <recommendedName>
        <fullName evidence="3">KOW domain-containing protein</fullName>
    </recommendedName>
</protein>
<accession>A0A7W3SWF1</accession>
<organism evidence="1 2">
    <name type="scientific">Fontibacillus solani</name>
    <dbReference type="NCBI Taxonomy" id="1572857"/>
    <lineage>
        <taxon>Bacteria</taxon>
        <taxon>Bacillati</taxon>
        <taxon>Bacillota</taxon>
        <taxon>Bacilli</taxon>
        <taxon>Bacillales</taxon>
        <taxon>Paenibacillaceae</taxon>
        <taxon>Fontibacillus</taxon>
    </lineage>
</organism>
<proteinExistence type="predicted"/>
<evidence type="ECO:0000313" key="2">
    <source>
        <dbReference type="Proteomes" id="UP000567067"/>
    </source>
</evidence>
<keyword evidence="2" id="KW-1185">Reference proteome</keyword>
<dbReference type="Proteomes" id="UP000567067">
    <property type="component" value="Unassembled WGS sequence"/>
</dbReference>
<dbReference type="AlphaFoldDB" id="A0A7W3SWF1"/>
<gene>
    <name evidence="1" type="ORF">FHR92_003857</name>
</gene>
<name>A0A7W3SWF1_9BACL</name>
<dbReference type="EMBL" id="JACJIP010000029">
    <property type="protein sequence ID" value="MBA9087373.1"/>
    <property type="molecule type" value="Genomic_DNA"/>
</dbReference>